<dbReference type="Proteomes" id="UP000002069">
    <property type="component" value="Chromosome"/>
</dbReference>
<reference evidence="3" key="2">
    <citation type="journal article" date="2011" name="J. Bacteriol.">
        <title>Complete genome sequence of Cronobacter turicensis LMG 23827, a food-borne pathogen causing deaths in neonates.</title>
        <authorList>
            <person name="Stephan R."/>
            <person name="Lehner A."/>
            <person name="Tischler P."/>
            <person name="Rattei T."/>
        </authorList>
    </citation>
    <scope>NUCLEOTIDE SEQUENCE [LARGE SCALE GENOMIC DNA]</scope>
    <source>
        <strain evidence="3">DSM 18703 / CCUG 55852 / LMG 23827 / z3032</strain>
    </source>
</reference>
<dbReference type="KEGG" id="ctu:CTU_19410"/>
<name>C9Y2Z0_CROTZ</name>
<keyword evidence="3" id="KW-1185">Reference proteome</keyword>
<evidence type="ECO:0000259" key="1">
    <source>
        <dbReference type="Pfam" id="PF10106"/>
    </source>
</evidence>
<dbReference type="EMBL" id="FN543093">
    <property type="protein sequence ID" value="CBA30488.1"/>
    <property type="molecule type" value="Genomic_DNA"/>
</dbReference>
<evidence type="ECO:0000313" key="2">
    <source>
        <dbReference type="EMBL" id="CBA30488.1"/>
    </source>
</evidence>
<dbReference type="AlphaFoldDB" id="C9Y2Z0"/>
<gene>
    <name evidence="2" type="ordered locus">Ctu_19410</name>
</gene>
<accession>C9Y2Z0</accession>
<evidence type="ECO:0000313" key="3">
    <source>
        <dbReference type="Proteomes" id="UP000002069"/>
    </source>
</evidence>
<feature type="domain" description="DUF2345" evidence="1">
    <location>
        <begin position="2"/>
        <end position="57"/>
    </location>
</feature>
<organism evidence="2 3">
    <name type="scientific">Cronobacter turicensis (strain DSM 18703 / CCUG 55852 / LMG 23827 / z3032)</name>
    <dbReference type="NCBI Taxonomy" id="693216"/>
    <lineage>
        <taxon>Bacteria</taxon>
        <taxon>Pseudomonadati</taxon>
        <taxon>Pseudomonadota</taxon>
        <taxon>Gammaproteobacteria</taxon>
        <taxon>Enterobacterales</taxon>
        <taxon>Enterobacteriaceae</taxon>
        <taxon>Cronobacter</taxon>
    </lineage>
</organism>
<dbReference type="HOGENOM" id="CLU_2883468_0_0_6"/>
<dbReference type="PATRIC" id="fig|693216.3.peg.1841"/>
<dbReference type="Pfam" id="PF10106">
    <property type="entry name" value="DUF2345"/>
    <property type="match status" value="1"/>
</dbReference>
<reference evidence="2 3" key="1">
    <citation type="journal article" date="2010" name="J. Bacteriol.">
        <title>Complete Genome Sequence of Cronobacter turicensis LMG 23827, a foodborne pathogen causing deaths in neonates.</title>
        <authorList>
            <person name="Stephan R."/>
            <person name="Lehner A."/>
            <person name="Tischler P."/>
            <person name="Rattei T."/>
        </authorList>
    </citation>
    <scope>NUCLEOTIDE SEQUENCE [LARGE SCALE GENOMIC DNA]</scope>
    <source>
        <strain evidence="3">DSM 18703 / CCUG 55852 / LMG 23827 / z3032</strain>
    </source>
</reference>
<protein>
    <recommendedName>
        <fullName evidence="1">DUF2345 domain-containing protein</fullName>
    </recommendedName>
</protein>
<proteinExistence type="predicted"/>
<dbReference type="InterPro" id="IPR018769">
    <property type="entry name" value="VgrG2_DUF2345"/>
</dbReference>
<sequence length="63" mass="7100">MKNLSVTVEKALGLFVHKDGAKVVANQGEVEIQAQHNTMSLFARDRFTVTSNEDEIVSARRRR</sequence>